<dbReference type="RefSeq" id="WP_130757358.1">
    <property type="nucleotide sequence ID" value="NZ_BIFY01000036.1"/>
</dbReference>
<keyword evidence="2" id="KW-1133">Transmembrane helix</keyword>
<protein>
    <recommendedName>
        <fullName evidence="5">Ycf66-like protein</fullName>
    </recommendedName>
</protein>
<dbReference type="Pfam" id="PF07444">
    <property type="entry name" value="Ycf66_N"/>
    <property type="match status" value="1"/>
</dbReference>
<gene>
    <name evidence="3" type="ORF">MiAbB_02363</name>
</gene>
<proteinExistence type="predicted"/>
<feature type="transmembrane region" description="Helical" evidence="2">
    <location>
        <begin position="33"/>
        <end position="50"/>
    </location>
</feature>
<dbReference type="EMBL" id="BIFY01000036">
    <property type="protein sequence ID" value="GCE60442.1"/>
    <property type="molecule type" value="Genomic_DNA"/>
</dbReference>
<evidence type="ECO:0000313" key="3">
    <source>
        <dbReference type="EMBL" id="GCE60442.1"/>
    </source>
</evidence>
<keyword evidence="2" id="KW-0472">Membrane</keyword>
<comment type="caution">
    <text evidence="3">The sequence shown here is derived from an EMBL/GenBank/DDBJ whole genome shotgun (WGS) entry which is preliminary data.</text>
</comment>
<dbReference type="Proteomes" id="UP000289660">
    <property type="component" value="Unassembled WGS sequence"/>
</dbReference>
<feature type="compositionally biased region" description="Polar residues" evidence="1">
    <location>
        <begin position="295"/>
        <end position="308"/>
    </location>
</feature>
<feature type="compositionally biased region" description="Acidic residues" evidence="1">
    <location>
        <begin position="249"/>
        <end position="258"/>
    </location>
</feature>
<dbReference type="InterPro" id="IPR010004">
    <property type="entry name" value="Uncharacterised_Ycf66"/>
</dbReference>
<feature type="transmembrane region" description="Helical" evidence="2">
    <location>
        <begin position="57"/>
        <end position="76"/>
    </location>
</feature>
<sequence>MLPYILAVVVGLSSLYLLTTAFIAPDRHRQDDFLWSAVGLFYALVLWLCAGRITGAILLGQAAAAILFIAFAWQTLKLRQALFYPDKPVKLFTIVGWLGNRLGKVTPSQSPKTKAKPEKVAAKVKETVKETVAPVAETAAAIGEPITESVTEIAEKAQETVAPVAEKAAAIGETITESVTEIGEKAEEIIDDDETFDDFDDFDDFDLAIEEIKPSENAPEIPPEIPPTEPVATVEVETIAVSETVIIEVTEEDLSPEENIEKDTPPETRSQSAENPPPEEDLPPEKTIGEDTPPETRSPSAENPPSSD</sequence>
<evidence type="ECO:0000313" key="4">
    <source>
        <dbReference type="Proteomes" id="UP000289660"/>
    </source>
</evidence>
<accession>A0A402DDY9</accession>
<keyword evidence="2" id="KW-0812">Transmembrane</keyword>
<evidence type="ECO:0000256" key="2">
    <source>
        <dbReference type="SAM" id="Phobius"/>
    </source>
</evidence>
<dbReference type="Gene3D" id="1.20.120.20">
    <property type="entry name" value="Apolipoprotein"/>
    <property type="match status" value="1"/>
</dbReference>
<organism evidence="3 4">
    <name type="scientific">Microcystis aeruginosa NIES-4285</name>
    <dbReference type="NCBI Taxonomy" id="2497681"/>
    <lineage>
        <taxon>Bacteria</taxon>
        <taxon>Bacillati</taxon>
        <taxon>Cyanobacteriota</taxon>
        <taxon>Cyanophyceae</taxon>
        <taxon>Oscillatoriophycideae</taxon>
        <taxon>Chroococcales</taxon>
        <taxon>Microcystaceae</taxon>
        <taxon>Microcystis</taxon>
    </lineage>
</organism>
<reference evidence="4" key="1">
    <citation type="submission" date="2018-12" db="EMBL/GenBank/DDBJ databases">
        <title>Genome sequence of Microcystis aeruginosa NIES-4285.</title>
        <authorList>
            <person name="Tanabe Y."/>
        </authorList>
    </citation>
    <scope>NUCLEOTIDE SEQUENCE [LARGE SCALE GENOMIC DNA]</scope>
    <source>
        <strain evidence="4">NIES-4285</strain>
    </source>
</reference>
<evidence type="ECO:0000256" key="1">
    <source>
        <dbReference type="SAM" id="MobiDB-lite"/>
    </source>
</evidence>
<feature type="region of interest" description="Disordered" evidence="1">
    <location>
        <begin position="248"/>
        <end position="308"/>
    </location>
</feature>
<dbReference type="AlphaFoldDB" id="A0A402DDY9"/>
<name>A0A402DDY9_MICAE</name>
<evidence type="ECO:0008006" key="5">
    <source>
        <dbReference type="Google" id="ProtNLM"/>
    </source>
</evidence>